<organism evidence="2 3">
    <name type="scientific">Deinococcus xinjiangensis</name>
    <dbReference type="NCBI Taxonomy" id="457454"/>
    <lineage>
        <taxon>Bacteria</taxon>
        <taxon>Thermotogati</taxon>
        <taxon>Deinococcota</taxon>
        <taxon>Deinococci</taxon>
        <taxon>Deinococcales</taxon>
        <taxon>Deinococcaceae</taxon>
        <taxon>Deinococcus</taxon>
    </lineage>
</organism>
<protein>
    <recommendedName>
        <fullName evidence="4">Monovalent cation/proton antiporter, MnhG/PhaG subunit</fullName>
    </recommendedName>
</protein>
<name>A0ABP9V5Q7_9DEIO</name>
<dbReference type="EMBL" id="BAABRN010000002">
    <property type="protein sequence ID" value="GAA5500581.1"/>
    <property type="molecule type" value="Genomic_DNA"/>
</dbReference>
<feature type="transmembrane region" description="Helical" evidence="1">
    <location>
        <begin position="67"/>
        <end position="89"/>
    </location>
</feature>
<evidence type="ECO:0000256" key="1">
    <source>
        <dbReference type="SAM" id="Phobius"/>
    </source>
</evidence>
<keyword evidence="1" id="KW-1133">Transmembrane helix</keyword>
<dbReference type="Pfam" id="PF03334">
    <property type="entry name" value="PhaG_MnhG_YufB"/>
    <property type="match status" value="1"/>
</dbReference>
<gene>
    <name evidence="2" type="ORF">Dxin01_00302</name>
</gene>
<feature type="transmembrane region" description="Helical" evidence="1">
    <location>
        <begin position="45"/>
        <end position="61"/>
    </location>
</feature>
<dbReference type="RefSeq" id="WP_353540563.1">
    <property type="nucleotide sequence ID" value="NZ_BAABRN010000002.1"/>
</dbReference>
<proteinExistence type="predicted"/>
<evidence type="ECO:0000313" key="3">
    <source>
        <dbReference type="Proteomes" id="UP001458946"/>
    </source>
</evidence>
<feature type="transmembrane region" description="Helical" evidence="1">
    <location>
        <begin position="13"/>
        <end position="33"/>
    </location>
</feature>
<evidence type="ECO:0000313" key="2">
    <source>
        <dbReference type="EMBL" id="GAA5500581.1"/>
    </source>
</evidence>
<keyword evidence="1" id="KW-0812">Transmembrane</keyword>
<accession>A0ABP9V5Q7</accession>
<evidence type="ECO:0008006" key="4">
    <source>
        <dbReference type="Google" id="ProtNLM"/>
    </source>
</evidence>
<dbReference type="PANTHER" id="PTHR34703">
    <property type="entry name" value="ANTIPORTER SUBUNIT MNHG2-RELATED"/>
    <property type="match status" value="1"/>
</dbReference>
<sequence length="127" mass="13538">MPSASEFYALRDIPILLGAFFVLTAAIGLVRFPDLYSRLHASSKLVSLGSAGIFLGVALGFSDSAALTRLIAVLLFQFLTTPLAAYLIAQAAYLRGLPPKLDGPDEWNALGSANALALERQGLEQEE</sequence>
<dbReference type="PANTHER" id="PTHR34703:SF1">
    <property type="entry name" value="ANTIPORTER SUBUNIT MNHG2-RELATED"/>
    <property type="match status" value="1"/>
</dbReference>
<dbReference type="NCBIfam" id="TIGR01300">
    <property type="entry name" value="CPA3_mnhG_phaG"/>
    <property type="match status" value="1"/>
</dbReference>
<comment type="caution">
    <text evidence="2">The sequence shown here is derived from an EMBL/GenBank/DDBJ whole genome shotgun (WGS) entry which is preliminary data.</text>
</comment>
<reference evidence="2 3" key="1">
    <citation type="submission" date="2024-02" db="EMBL/GenBank/DDBJ databases">
        <title>Deinococcus xinjiangensis NBRC 107630.</title>
        <authorList>
            <person name="Ichikawa N."/>
            <person name="Katano-Makiyama Y."/>
            <person name="Hidaka K."/>
        </authorList>
    </citation>
    <scope>NUCLEOTIDE SEQUENCE [LARGE SCALE GENOMIC DNA]</scope>
    <source>
        <strain evidence="2 3">NBRC 107630</strain>
    </source>
</reference>
<keyword evidence="1" id="KW-0472">Membrane</keyword>
<dbReference type="InterPro" id="IPR005133">
    <property type="entry name" value="PhaG_MnhG_YufB"/>
</dbReference>
<keyword evidence="3" id="KW-1185">Reference proteome</keyword>
<dbReference type="Proteomes" id="UP001458946">
    <property type="component" value="Unassembled WGS sequence"/>
</dbReference>